<keyword evidence="1" id="KW-0812">Transmembrane</keyword>
<accession>A0A563DW98</accession>
<feature type="transmembrane region" description="Helical" evidence="1">
    <location>
        <begin position="12"/>
        <end position="31"/>
    </location>
</feature>
<evidence type="ECO:0000313" key="3">
    <source>
        <dbReference type="Proteomes" id="UP000320244"/>
    </source>
</evidence>
<comment type="caution">
    <text evidence="2">The sequence shown here is derived from an EMBL/GenBank/DDBJ whole genome shotgun (WGS) entry which is preliminary data.</text>
</comment>
<feature type="transmembrane region" description="Helical" evidence="1">
    <location>
        <begin position="110"/>
        <end position="129"/>
    </location>
</feature>
<evidence type="ECO:0000313" key="2">
    <source>
        <dbReference type="EMBL" id="TWP34550.1"/>
    </source>
</evidence>
<dbReference type="RefSeq" id="WP_146318567.1">
    <property type="nucleotide sequence ID" value="NZ_VCQV01000026.1"/>
</dbReference>
<dbReference type="Pfam" id="PF06197">
    <property type="entry name" value="DUF998"/>
    <property type="match status" value="1"/>
</dbReference>
<reference evidence="2 3" key="1">
    <citation type="submission" date="2019-05" db="EMBL/GenBank/DDBJ databases">
        <authorList>
            <person name="Lee S.D."/>
        </authorList>
    </citation>
    <scope>NUCLEOTIDE SEQUENCE [LARGE SCALE GENOMIC DNA]</scope>
    <source>
        <strain evidence="2 3">C5-26</strain>
    </source>
</reference>
<keyword evidence="3" id="KW-1185">Reference proteome</keyword>
<protein>
    <submittedName>
        <fullName evidence="2">DUF998 domain-containing protein</fullName>
    </submittedName>
</protein>
<feature type="transmembrane region" description="Helical" evidence="1">
    <location>
        <begin position="149"/>
        <end position="167"/>
    </location>
</feature>
<dbReference type="EMBL" id="VCQV01000026">
    <property type="protein sequence ID" value="TWP34550.1"/>
    <property type="molecule type" value="Genomic_DNA"/>
</dbReference>
<keyword evidence="1" id="KW-1133">Transmembrane helix</keyword>
<gene>
    <name evidence="2" type="ORF">FGL98_16775</name>
</gene>
<dbReference type="OrthoDB" id="5121503at2"/>
<proteinExistence type="predicted"/>
<organism evidence="2 3">
    <name type="scientific">Leekyejoonella antrihumi</name>
    <dbReference type="NCBI Taxonomy" id="1660198"/>
    <lineage>
        <taxon>Bacteria</taxon>
        <taxon>Bacillati</taxon>
        <taxon>Actinomycetota</taxon>
        <taxon>Actinomycetes</taxon>
        <taxon>Micrococcales</taxon>
        <taxon>Dermacoccaceae</taxon>
        <taxon>Leekyejoonella</taxon>
    </lineage>
</organism>
<reference evidence="2 3" key="2">
    <citation type="submission" date="2019-08" db="EMBL/GenBank/DDBJ databases">
        <title>Jejuicoccus antrihumi gen. nov., sp. nov., a new member of the family Dermacoccaceae isolated from a cave.</title>
        <authorList>
            <person name="Schumann P."/>
            <person name="Kim I.S."/>
        </authorList>
    </citation>
    <scope>NUCLEOTIDE SEQUENCE [LARGE SCALE GENOMIC DNA]</scope>
    <source>
        <strain evidence="2 3">C5-26</strain>
    </source>
</reference>
<feature type="transmembrane region" description="Helical" evidence="1">
    <location>
        <begin position="78"/>
        <end position="98"/>
    </location>
</feature>
<keyword evidence="1" id="KW-0472">Membrane</keyword>
<feature type="transmembrane region" description="Helical" evidence="1">
    <location>
        <begin position="179"/>
        <end position="196"/>
    </location>
</feature>
<dbReference type="InterPro" id="IPR009339">
    <property type="entry name" value="DUF998"/>
</dbReference>
<name>A0A563DW98_9MICO</name>
<evidence type="ECO:0000256" key="1">
    <source>
        <dbReference type="SAM" id="Phobius"/>
    </source>
</evidence>
<feature type="transmembrane region" description="Helical" evidence="1">
    <location>
        <begin position="52"/>
        <end position="72"/>
    </location>
</feature>
<dbReference type="AlphaFoldDB" id="A0A563DW98"/>
<sequence length="197" mass="21042">MTSPLVAGVDLAATTVALAAMIVLHALPTGLSPTHDPVSQYGITRYRRGYRVLTVALGVAGLSAAAAVAIAYPPRQRFTIVAMLVVFGLCRLAISWWPMDAPGQPRSSHGTTHVMLAFGAFGAVTVAATRMRETAPLPFNSGYHDAFDAAFWLLVIGLVGLFITRRLDARHRYFGAAERLIYAGIYVLLIATGVSTL</sequence>
<dbReference type="Proteomes" id="UP000320244">
    <property type="component" value="Unassembled WGS sequence"/>
</dbReference>